<evidence type="ECO:0000313" key="12">
    <source>
        <dbReference type="Proteomes" id="UP000325462"/>
    </source>
</evidence>
<dbReference type="GeneID" id="58090889"/>
<dbReference type="STRING" id="28035.B6N84_00610"/>
<reference evidence="7 10" key="1">
    <citation type="submission" date="2016-01" db="EMBL/GenBank/DDBJ databases">
        <authorList>
            <person name="Mitreva M."/>
            <person name="Pepin K.H."/>
            <person name="Mihindukulasuriya K.A."/>
            <person name="Fulton R."/>
            <person name="Fronick C."/>
            <person name="O'Laughlin M."/>
            <person name="Miner T."/>
            <person name="Herter B."/>
            <person name="Rosa B.A."/>
            <person name="Cordes M."/>
            <person name="Tomlinson C."/>
            <person name="Wollam A."/>
            <person name="Palsikar V.B."/>
            <person name="Mardis E.R."/>
            <person name="Wilson R.K."/>
        </authorList>
    </citation>
    <scope>NUCLEOTIDE SEQUENCE [LARGE SCALE GENOMIC DNA]</scope>
    <source>
        <strain evidence="7 10">MJR7738</strain>
    </source>
</reference>
<dbReference type="SUPFAM" id="SSF53807">
    <property type="entry name" value="Helical backbone' metal receptor"/>
    <property type="match status" value="1"/>
</dbReference>
<dbReference type="Proteomes" id="UP000070063">
    <property type="component" value="Unassembled WGS sequence"/>
</dbReference>
<reference evidence="8 12" key="3">
    <citation type="submission" date="2019-07" db="EMBL/GenBank/DDBJ databases">
        <title>Comparative genome analysis of staphylococcus lugdunensis shows clonal complex-dependent diversity of the putative virulence factor, ess/type vii locus.</title>
        <authorList>
            <person name="Lebeurre J."/>
            <person name="Dahyot S."/>
            <person name="Diene S."/>
            <person name="Paulay A."/>
            <person name="Aubourg M."/>
            <person name="Argemi X."/>
            <person name="Giard J.-C."/>
            <person name="Tournier I."/>
            <person name="Francois P."/>
            <person name="Pestel-Caron M."/>
        </authorList>
    </citation>
    <scope>NUCLEOTIDE SEQUENCE [LARGE SCALE GENOMIC DNA]</scope>
    <source>
        <strain evidence="8 12">SL13</strain>
    </source>
</reference>
<proteinExistence type="inferred from homology"/>
<comment type="similarity">
    <text evidence="2">Belongs to the bacterial solute-binding protein 8 family.</text>
</comment>
<keyword evidence="3" id="KW-0813">Transport</keyword>
<feature type="signal peptide" evidence="5">
    <location>
        <begin position="1"/>
        <end position="20"/>
    </location>
</feature>
<dbReference type="OMA" id="YAADYMF"/>
<evidence type="ECO:0000259" key="6">
    <source>
        <dbReference type="PROSITE" id="PS50983"/>
    </source>
</evidence>
<evidence type="ECO:0000313" key="9">
    <source>
        <dbReference type="EMBL" id="TBW72563.1"/>
    </source>
</evidence>
<feature type="domain" description="Fe/B12 periplasmic-binding" evidence="6">
    <location>
        <begin position="55"/>
        <end position="306"/>
    </location>
</feature>
<dbReference type="Pfam" id="PF01497">
    <property type="entry name" value="Peripla_BP_2"/>
    <property type="match status" value="1"/>
</dbReference>
<dbReference type="EMBL" id="LRQI01000003">
    <property type="protein sequence ID" value="KXA40533.1"/>
    <property type="molecule type" value="Genomic_DNA"/>
</dbReference>
<feature type="chain" id="PRO_5044548490" evidence="5">
    <location>
        <begin position="21"/>
        <end position="306"/>
    </location>
</feature>
<dbReference type="GO" id="GO:1901678">
    <property type="term" value="P:iron coordination entity transport"/>
    <property type="evidence" value="ECO:0007669"/>
    <property type="project" value="UniProtKB-ARBA"/>
</dbReference>
<keyword evidence="4 5" id="KW-0732">Signal</keyword>
<organism evidence="9 11">
    <name type="scientific">Staphylococcus lugdunensis</name>
    <dbReference type="NCBI Taxonomy" id="28035"/>
    <lineage>
        <taxon>Bacteria</taxon>
        <taxon>Bacillati</taxon>
        <taxon>Bacillota</taxon>
        <taxon>Bacilli</taxon>
        <taxon>Bacillales</taxon>
        <taxon>Staphylococcaceae</taxon>
        <taxon>Staphylococcus</taxon>
    </lineage>
</organism>
<dbReference type="PANTHER" id="PTHR30532:SF26">
    <property type="entry name" value="IRON(3+)-HYDROXAMATE-BINDING PROTEIN FHUD"/>
    <property type="match status" value="1"/>
</dbReference>
<dbReference type="Gene3D" id="3.40.50.1980">
    <property type="entry name" value="Nitrogenase molybdenum iron protein domain"/>
    <property type="match status" value="2"/>
</dbReference>
<evidence type="ECO:0000256" key="2">
    <source>
        <dbReference type="ARBA" id="ARBA00008814"/>
    </source>
</evidence>
<protein>
    <submittedName>
        <fullName evidence="8 9">ABC transporter substrate-binding protein</fullName>
    </submittedName>
    <submittedName>
        <fullName evidence="7">Periplasmic binding protein</fullName>
    </submittedName>
</protein>
<reference evidence="9 11" key="2">
    <citation type="journal article" date="2019" name="Sci. Transl. Med.">
        <title>Quorum sensing between bacterial species on the skin protects against epidermal injury in atopic dermatitis.</title>
        <authorList>
            <person name="Williams M.R."/>
        </authorList>
    </citation>
    <scope>NUCLEOTIDE SEQUENCE [LARGE SCALE GENOMIC DNA]</scope>
    <source>
        <strain evidence="9 11">E7</strain>
    </source>
</reference>
<gene>
    <name evidence="9" type="ORF">EQ812_06195</name>
    <name evidence="8" type="ORF">FO454_02830</name>
    <name evidence="7" type="ORF">HMPREF3225_00050</name>
</gene>
<evidence type="ECO:0000313" key="10">
    <source>
        <dbReference type="Proteomes" id="UP000070063"/>
    </source>
</evidence>
<dbReference type="Proteomes" id="UP000325462">
    <property type="component" value="Chromosome"/>
</dbReference>
<evidence type="ECO:0000256" key="4">
    <source>
        <dbReference type="ARBA" id="ARBA00022729"/>
    </source>
</evidence>
<dbReference type="Proteomes" id="UP000293637">
    <property type="component" value="Unassembled WGS sequence"/>
</dbReference>
<evidence type="ECO:0000313" key="8">
    <source>
        <dbReference type="EMBL" id="QEX37911.1"/>
    </source>
</evidence>
<sequence>MKRFIILTLCTILFLAACNSNDNHERAKDHSNTKAMRTVTMDDGNKVKIPKNPKRIAVLHPTYVGALVKFGHKPIAVPKFVAKNKVLNKATKGIKRIDNTSVEQVAKVKPDLIITSKGDKNYGKLKKIAPTYVFDANQSSYKDTTKKLAQLVNEQHKANQWLKHWEKQLAKDKKALAPMIKGKTASVLQQTPKGIMAFSNHMGRGTEIIYEGYGLKQPKALKQATQKKVATPINEEQFPEYIGDIAVIAQQGNKSPQFEQTQFWKSLNAVKKHRVIKFDVSETQYNDPISLERQRDIFYKALKAMK</sequence>
<dbReference type="AlphaFoldDB" id="A0A133QCP2"/>
<evidence type="ECO:0000256" key="5">
    <source>
        <dbReference type="SAM" id="SignalP"/>
    </source>
</evidence>
<dbReference type="EMBL" id="CP041722">
    <property type="protein sequence ID" value="QEX37911.1"/>
    <property type="molecule type" value="Genomic_DNA"/>
</dbReference>
<evidence type="ECO:0000313" key="7">
    <source>
        <dbReference type="EMBL" id="KXA40533.1"/>
    </source>
</evidence>
<accession>A0A133QCP2</accession>
<dbReference type="InterPro" id="IPR051313">
    <property type="entry name" value="Bact_iron-sidero_bind"/>
</dbReference>
<evidence type="ECO:0000256" key="3">
    <source>
        <dbReference type="ARBA" id="ARBA00022448"/>
    </source>
</evidence>
<dbReference type="eggNOG" id="COG0614">
    <property type="taxonomic scope" value="Bacteria"/>
</dbReference>
<evidence type="ECO:0000256" key="1">
    <source>
        <dbReference type="ARBA" id="ARBA00004196"/>
    </source>
</evidence>
<dbReference type="PROSITE" id="PS50983">
    <property type="entry name" value="FE_B12_PBP"/>
    <property type="match status" value="1"/>
</dbReference>
<dbReference type="RefSeq" id="WP_002460827.1">
    <property type="nucleotide sequence ID" value="NZ_AP021848.1"/>
</dbReference>
<dbReference type="GO" id="GO:0030288">
    <property type="term" value="C:outer membrane-bounded periplasmic space"/>
    <property type="evidence" value="ECO:0007669"/>
    <property type="project" value="TreeGrafter"/>
</dbReference>
<keyword evidence="12" id="KW-1185">Reference proteome</keyword>
<dbReference type="PANTHER" id="PTHR30532">
    <property type="entry name" value="IRON III DICITRATE-BINDING PERIPLASMIC PROTEIN"/>
    <property type="match status" value="1"/>
</dbReference>
<dbReference type="InterPro" id="IPR002491">
    <property type="entry name" value="ABC_transptr_periplasmic_BD"/>
</dbReference>
<evidence type="ECO:0000313" key="11">
    <source>
        <dbReference type="Proteomes" id="UP000293637"/>
    </source>
</evidence>
<comment type="subcellular location">
    <subcellularLocation>
        <location evidence="1">Cell envelope</location>
    </subcellularLocation>
</comment>
<name>A0A133QCP2_STALU</name>
<dbReference type="PROSITE" id="PS51257">
    <property type="entry name" value="PROKAR_LIPOPROTEIN"/>
    <property type="match status" value="1"/>
</dbReference>
<dbReference type="EMBL" id="SCHB01000003">
    <property type="protein sequence ID" value="TBW72563.1"/>
    <property type="molecule type" value="Genomic_DNA"/>
</dbReference>